<sequence length="543" mass="55832">MIAVAIFAVIAVVAILSWSGYQRTQGLEATSQGLADLLREAQGNALNRVSDIAWCVRVTNVAGSSSSYAELYASSDCSGASQRRVMFPSTVEFSDPADGQAKIIAFAERSGRRIGGTPAGAVSWGYGPSFDLVRIARYVGTGGTGCVGGSGVWRCETVGSPGLLGSAYPGVAFDASGDPRVVFTDFLNGVLFARRVGIGGTGCGSTDVAWSCEVVESAGNSFGVLAFSPAGQAWLTYQYNSSSALKIAREVGSGGTGCASPAWTCVTIDDPVNDVAGSPSLAFDFSGLAWIAHRDDTAASIKVARETSGTPALGGCAAGWTCETLIDDAVAQYFQPSIAIDAAGVPWVGYNDNSSSSNLKIARYVGSGGTGCTSSAWTCTTVDDPVNGVAQYLSLSFDSGGTAWIAYNDTTAGAFKIARYVGSGGTGCGGSTAWTCTTVDDPVNTVAGRGVDIDMDFGGNPWIAYNDTPGNALKIARYTPGLGAGCAPVSPDWSCEVVEAQDDGGWNPSIARSPFEEIAFFLAANPTSVRILRVGEEGGIVIE</sequence>
<comment type="caution">
    <text evidence="1">The sequence shown here is derived from an EMBL/GenBank/DDBJ whole genome shotgun (WGS) entry which is preliminary data.</text>
</comment>
<gene>
    <name evidence="1" type="ORF">A2682_03310</name>
</gene>
<name>A0A1G2PR67_TERXR</name>
<dbReference type="InterPro" id="IPR045584">
    <property type="entry name" value="Pilin-like"/>
</dbReference>
<dbReference type="STRING" id="1802363.A2682_03310"/>
<dbReference type="AlphaFoldDB" id="A0A1G2PR67"/>
<protein>
    <submittedName>
        <fullName evidence="1">Uncharacterized protein</fullName>
    </submittedName>
</protein>
<evidence type="ECO:0000313" key="1">
    <source>
        <dbReference type="EMBL" id="OHA50091.1"/>
    </source>
</evidence>
<dbReference type="EMBL" id="MHST01000001">
    <property type="protein sequence ID" value="OHA50091.1"/>
    <property type="molecule type" value="Genomic_DNA"/>
</dbReference>
<dbReference type="Proteomes" id="UP000178690">
    <property type="component" value="Unassembled WGS sequence"/>
</dbReference>
<proteinExistence type="predicted"/>
<organism evidence="1 2">
    <name type="scientific">Terrybacteria sp. (strain RIFCSPHIGHO2_01_FULL_58_15)</name>
    <dbReference type="NCBI Taxonomy" id="1802363"/>
    <lineage>
        <taxon>Bacteria</taxon>
        <taxon>Candidatus Terryibacteriota</taxon>
    </lineage>
</organism>
<dbReference type="SUPFAM" id="SSF54523">
    <property type="entry name" value="Pili subunits"/>
    <property type="match status" value="1"/>
</dbReference>
<reference evidence="1 2" key="1">
    <citation type="journal article" date="2016" name="Nat. Commun.">
        <title>Thousands of microbial genomes shed light on interconnected biogeochemical processes in an aquifer system.</title>
        <authorList>
            <person name="Anantharaman K."/>
            <person name="Brown C.T."/>
            <person name="Hug L.A."/>
            <person name="Sharon I."/>
            <person name="Castelle C.J."/>
            <person name="Probst A.J."/>
            <person name="Thomas B.C."/>
            <person name="Singh A."/>
            <person name="Wilkins M.J."/>
            <person name="Karaoz U."/>
            <person name="Brodie E.L."/>
            <person name="Williams K.H."/>
            <person name="Hubbard S.S."/>
            <person name="Banfield J.F."/>
        </authorList>
    </citation>
    <scope>NUCLEOTIDE SEQUENCE [LARGE SCALE GENOMIC DNA]</scope>
    <source>
        <strain evidence="2">RIFCSPHIGHO2_01_FULL_58_15</strain>
    </source>
</reference>
<accession>A0A1G2PR67</accession>
<evidence type="ECO:0000313" key="2">
    <source>
        <dbReference type="Proteomes" id="UP000178690"/>
    </source>
</evidence>